<dbReference type="Pfam" id="PF12169">
    <property type="entry name" value="DNA_pol3_gamma3"/>
    <property type="match status" value="1"/>
</dbReference>
<dbReference type="PANTHER" id="PTHR11669:SF0">
    <property type="entry name" value="PROTEIN STICHEL-LIKE 2"/>
    <property type="match status" value="1"/>
</dbReference>
<dbReference type="Pfam" id="PF13177">
    <property type="entry name" value="DNA_pol3_delta2"/>
    <property type="match status" value="1"/>
</dbReference>
<keyword evidence="9" id="KW-0548">Nucleotidyltransferase</keyword>
<dbReference type="InterPro" id="IPR001270">
    <property type="entry name" value="ClpA/B"/>
</dbReference>
<evidence type="ECO:0000256" key="1">
    <source>
        <dbReference type="ARBA" id="ARBA00006360"/>
    </source>
</evidence>
<keyword evidence="5" id="KW-0862">Zinc</keyword>
<dbReference type="GO" id="GO:0006261">
    <property type="term" value="P:DNA-templated DNA replication"/>
    <property type="evidence" value="ECO:0007669"/>
    <property type="project" value="TreeGrafter"/>
</dbReference>
<dbReference type="Gene3D" id="3.40.50.300">
    <property type="entry name" value="P-loop containing nucleotide triphosphate hydrolases"/>
    <property type="match status" value="1"/>
</dbReference>
<evidence type="ECO:0000256" key="6">
    <source>
        <dbReference type="ARBA" id="ARBA00022840"/>
    </source>
</evidence>
<dbReference type="GO" id="GO:0003887">
    <property type="term" value="F:DNA-directed DNA polymerase activity"/>
    <property type="evidence" value="ECO:0007669"/>
    <property type="project" value="UniProtKB-KW"/>
</dbReference>
<dbReference type="Proteomes" id="UP000267841">
    <property type="component" value="Unassembled WGS sequence"/>
</dbReference>
<dbReference type="FunFam" id="3.40.50.300:FF:000014">
    <property type="entry name" value="DNA polymerase III subunit gamma/tau"/>
    <property type="match status" value="1"/>
</dbReference>
<evidence type="ECO:0000313" key="11">
    <source>
        <dbReference type="EMBL" id="RLJ69948.1"/>
    </source>
</evidence>
<keyword evidence="9" id="KW-0808">Transferase</keyword>
<dbReference type="FunFam" id="1.10.8.60:FF:000013">
    <property type="entry name" value="DNA polymerase III subunit gamma/tau"/>
    <property type="match status" value="1"/>
</dbReference>
<dbReference type="OrthoDB" id="9810148at2"/>
<keyword evidence="6 9" id="KW-0067">ATP-binding</keyword>
<evidence type="ECO:0000256" key="2">
    <source>
        <dbReference type="ARBA" id="ARBA00022705"/>
    </source>
</evidence>
<dbReference type="GO" id="GO:0005524">
    <property type="term" value="F:ATP binding"/>
    <property type="evidence" value="ECO:0007669"/>
    <property type="project" value="UniProtKB-KW"/>
</dbReference>
<keyword evidence="12" id="KW-1185">Reference proteome</keyword>
<dbReference type="Pfam" id="PF22608">
    <property type="entry name" value="DNAX_ATPase_lid"/>
    <property type="match status" value="1"/>
</dbReference>
<evidence type="ECO:0000259" key="10">
    <source>
        <dbReference type="SMART" id="SM00382"/>
    </source>
</evidence>
<dbReference type="GO" id="GO:0046872">
    <property type="term" value="F:metal ion binding"/>
    <property type="evidence" value="ECO:0007669"/>
    <property type="project" value="UniProtKB-KW"/>
</dbReference>
<dbReference type="InterPro" id="IPR045085">
    <property type="entry name" value="HLD_clamp_pol_III_gamma_tau"/>
</dbReference>
<organism evidence="11 12">
    <name type="scientific">Hydrogenivirga caldilitoris</name>
    <dbReference type="NCBI Taxonomy" id="246264"/>
    <lineage>
        <taxon>Bacteria</taxon>
        <taxon>Pseudomonadati</taxon>
        <taxon>Aquificota</taxon>
        <taxon>Aquificia</taxon>
        <taxon>Aquificales</taxon>
        <taxon>Aquificaceae</taxon>
        <taxon>Hydrogenivirga</taxon>
    </lineage>
</organism>
<dbReference type="InterPro" id="IPR004622">
    <property type="entry name" value="DNA_pol_HolB"/>
</dbReference>
<keyword evidence="3" id="KW-0479">Metal-binding</keyword>
<evidence type="ECO:0000256" key="3">
    <source>
        <dbReference type="ARBA" id="ARBA00022723"/>
    </source>
</evidence>
<dbReference type="RefSeq" id="WP_121008936.1">
    <property type="nucleotide sequence ID" value="NZ_RCCJ01000001.1"/>
</dbReference>
<dbReference type="NCBIfam" id="TIGR02397">
    <property type="entry name" value="dnaX_nterm"/>
    <property type="match status" value="1"/>
</dbReference>
<protein>
    <recommendedName>
        <fullName evidence="9">DNA polymerase III subunit gamma/tau</fullName>
        <ecNumber evidence="9">2.7.7.7</ecNumber>
    </recommendedName>
</protein>
<dbReference type="NCBIfam" id="NF011514">
    <property type="entry name" value="PRK14953.1"/>
    <property type="match status" value="1"/>
</dbReference>
<feature type="domain" description="AAA+ ATPase" evidence="10">
    <location>
        <begin position="36"/>
        <end position="178"/>
    </location>
</feature>
<proteinExistence type="inferred from homology"/>
<dbReference type="CDD" id="cd18137">
    <property type="entry name" value="HLD_clamp_pol_III_gamma_tau"/>
    <property type="match status" value="1"/>
</dbReference>
<keyword evidence="7 9" id="KW-0239">DNA-directed DNA polymerase</keyword>
<comment type="subunit">
    <text evidence="9">DNA polymerase III contains a core (composed of alpha, epsilon and theta chains) that associates with a tau subunit. This core dimerizes to form the POLIII' complex. PolIII' associates with the gamma complex (composed of gamma, delta, delta', psi and chi chains) and with the beta chain to form the complete DNA polymerase III complex.</text>
</comment>
<gene>
    <name evidence="9" type="primary">dnaX</name>
    <name evidence="11" type="ORF">BCF55_0207</name>
</gene>
<dbReference type="InterPro" id="IPR003593">
    <property type="entry name" value="AAA+_ATPase"/>
</dbReference>
<keyword evidence="4 9" id="KW-0547">Nucleotide-binding</keyword>
<evidence type="ECO:0000256" key="7">
    <source>
        <dbReference type="ARBA" id="ARBA00022932"/>
    </source>
</evidence>
<evidence type="ECO:0000256" key="4">
    <source>
        <dbReference type="ARBA" id="ARBA00022741"/>
    </source>
</evidence>
<dbReference type="CDD" id="cd00009">
    <property type="entry name" value="AAA"/>
    <property type="match status" value="1"/>
</dbReference>
<evidence type="ECO:0000256" key="9">
    <source>
        <dbReference type="RuleBase" id="RU364063"/>
    </source>
</evidence>
<dbReference type="PRINTS" id="PR00300">
    <property type="entry name" value="CLPPROTEASEA"/>
</dbReference>
<dbReference type="InterPro" id="IPR050238">
    <property type="entry name" value="DNA_Rep/Repair_Clamp_Loader"/>
</dbReference>
<reference evidence="11 12" key="1">
    <citation type="submission" date="2018-10" db="EMBL/GenBank/DDBJ databases">
        <title>Genomic Encyclopedia of Archaeal and Bacterial Type Strains, Phase II (KMG-II): from individual species to whole genera.</title>
        <authorList>
            <person name="Goeker M."/>
        </authorList>
    </citation>
    <scope>NUCLEOTIDE SEQUENCE [LARGE SCALE GENOMIC DNA]</scope>
    <source>
        <strain evidence="11 12">DSM 16510</strain>
    </source>
</reference>
<sequence>MYVPFARKYRPKFFREVIGQEVPVKVLKNAVRSKRISHAYLFAGPRGVGKTTIARILAKSLNCINPQDGEPCGTCENCIEIDRGNFPDLIEMDAASNRGIDDIRAIREAVSYTPIKGKFKVYIIDEAHMLTKEAFNALLKTLEEPPPRTVFILCTTEYEKIIPTILSRCQRIIFGRVSEEKVVEYLKNICEQENLKYTEEALRSIAQASEGCMRDAASLLDQASVFGEGNVTQEVIEDFLGILSGDKVKSFMKLLLNSEVQQAIRELNELYTRGYNLSKFWDNLEEEIRKALLIKSLEDPSGLVENPESYEEFKEFPLESLLYLENIVNRGKFEARSRPAIKAYELAVIKSSLIKDIVPISEALSTGRVVPEQSPEPKEESLEDRIRKLLSPVAFKALKGSKRSRINGKEVFQIDEETYKAFRTEFDNLRKNVPEIEFDILKKKEETRNTTSLF</sequence>
<name>A0A497XMB5_9AQUI</name>
<dbReference type="EC" id="2.7.7.7" evidence="9"/>
<evidence type="ECO:0000313" key="12">
    <source>
        <dbReference type="Proteomes" id="UP000267841"/>
    </source>
</evidence>
<accession>A0A497XMB5</accession>
<dbReference type="SUPFAM" id="SSF52540">
    <property type="entry name" value="P-loop containing nucleoside triphosphate hydrolases"/>
    <property type="match status" value="1"/>
</dbReference>
<comment type="catalytic activity">
    <reaction evidence="8 9">
        <text>DNA(n) + a 2'-deoxyribonucleoside 5'-triphosphate = DNA(n+1) + diphosphate</text>
        <dbReference type="Rhea" id="RHEA:22508"/>
        <dbReference type="Rhea" id="RHEA-COMP:17339"/>
        <dbReference type="Rhea" id="RHEA-COMP:17340"/>
        <dbReference type="ChEBI" id="CHEBI:33019"/>
        <dbReference type="ChEBI" id="CHEBI:61560"/>
        <dbReference type="ChEBI" id="CHEBI:173112"/>
        <dbReference type="EC" id="2.7.7.7"/>
    </reaction>
</comment>
<dbReference type="Gene3D" id="1.10.8.60">
    <property type="match status" value="1"/>
</dbReference>
<evidence type="ECO:0000256" key="8">
    <source>
        <dbReference type="ARBA" id="ARBA00049244"/>
    </source>
</evidence>
<comment type="function">
    <text evidence="9">DNA polymerase III is a complex, multichain enzyme responsible for most of the replicative synthesis in bacteria. This DNA polymerase also exhibits 3' to 5' exonuclease activity.</text>
</comment>
<dbReference type="InterPro" id="IPR022754">
    <property type="entry name" value="DNA_pol_III_gamma-3"/>
</dbReference>
<dbReference type="GO" id="GO:0009360">
    <property type="term" value="C:DNA polymerase III complex"/>
    <property type="evidence" value="ECO:0007669"/>
    <property type="project" value="InterPro"/>
</dbReference>
<keyword evidence="2 9" id="KW-0235">DNA replication</keyword>
<dbReference type="EMBL" id="RCCJ01000001">
    <property type="protein sequence ID" value="RLJ69948.1"/>
    <property type="molecule type" value="Genomic_DNA"/>
</dbReference>
<comment type="caution">
    <text evidence="11">The sequence shown here is derived from an EMBL/GenBank/DDBJ whole genome shotgun (WGS) entry which is preliminary data.</text>
</comment>
<dbReference type="InterPro" id="IPR027417">
    <property type="entry name" value="P-loop_NTPase"/>
</dbReference>
<dbReference type="InterPro" id="IPR012763">
    <property type="entry name" value="DNA_pol_III_sug/sutau_N"/>
</dbReference>
<dbReference type="AlphaFoldDB" id="A0A497XMB5"/>
<comment type="similarity">
    <text evidence="1 9">Belongs to the DnaX/STICHEL family.</text>
</comment>
<dbReference type="PANTHER" id="PTHR11669">
    <property type="entry name" value="REPLICATION FACTOR C / DNA POLYMERASE III GAMMA-TAU SUBUNIT"/>
    <property type="match status" value="1"/>
</dbReference>
<evidence type="ECO:0000256" key="5">
    <source>
        <dbReference type="ARBA" id="ARBA00022833"/>
    </source>
</evidence>
<dbReference type="GO" id="GO:0008408">
    <property type="term" value="F:3'-5' exonuclease activity"/>
    <property type="evidence" value="ECO:0007669"/>
    <property type="project" value="InterPro"/>
</dbReference>
<dbReference type="NCBIfam" id="TIGR00678">
    <property type="entry name" value="holB"/>
    <property type="match status" value="1"/>
</dbReference>
<dbReference type="NCBIfam" id="NF004046">
    <property type="entry name" value="PRK05563.1"/>
    <property type="match status" value="1"/>
</dbReference>
<dbReference type="SMART" id="SM00382">
    <property type="entry name" value="AAA"/>
    <property type="match status" value="1"/>
</dbReference>